<keyword evidence="14" id="KW-1185">Reference proteome</keyword>
<evidence type="ECO:0000256" key="2">
    <source>
        <dbReference type="ARBA" id="ARBA00002803"/>
    </source>
</evidence>
<sequence length="203" mass="22078">MFTGIISGLGKITQIHRQGHTLMLEITIPSNIRTGLQLGDSLSVNGVCLTATSVSDSNVTLDVMPETFKRTTLSSMNIGHSVNLERALPADGRFDGHIVQGHVDGVGRIIREWQDENARFVQIRLPQALTNQVVTKGAIAVDGTSLTVVKAMANWFTVSLIPQTQSATILAIKRAGAEVNIEIDVIYRYLQNMKGDQAYGNAY</sequence>
<dbReference type="OrthoDB" id="9788537at2"/>
<dbReference type="InterPro" id="IPR017938">
    <property type="entry name" value="Riboflavin_synthase-like_b-brl"/>
</dbReference>
<evidence type="ECO:0000259" key="12">
    <source>
        <dbReference type="PROSITE" id="PS51177"/>
    </source>
</evidence>
<dbReference type="RefSeq" id="WP_017261311.1">
    <property type="nucleotide sequence ID" value="NZ_AUAW01000008.1"/>
</dbReference>
<evidence type="ECO:0000256" key="3">
    <source>
        <dbReference type="ARBA" id="ARBA00004887"/>
    </source>
</evidence>
<dbReference type="AlphaFoldDB" id="A0A0R1RGE3"/>
<proteinExistence type="predicted"/>
<dbReference type="NCBIfam" id="TIGR00187">
    <property type="entry name" value="ribE"/>
    <property type="match status" value="1"/>
</dbReference>
<comment type="subunit">
    <text evidence="4">Homotrimer.</text>
</comment>
<dbReference type="PIRSF" id="PIRSF000498">
    <property type="entry name" value="Riboflavin_syn_A"/>
    <property type="match status" value="1"/>
</dbReference>
<dbReference type="SUPFAM" id="SSF63380">
    <property type="entry name" value="Riboflavin synthase domain-like"/>
    <property type="match status" value="2"/>
</dbReference>
<evidence type="ECO:0000313" key="13">
    <source>
        <dbReference type="EMBL" id="KRL55814.1"/>
    </source>
</evidence>
<dbReference type="PROSITE" id="PS51177">
    <property type="entry name" value="LUMAZINE_BIND"/>
    <property type="match status" value="2"/>
</dbReference>
<dbReference type="Gene3D" id="2.40.30.20">
    <property type="match status" value="2"/>
</dbReference>
<dbReference type="NCBIfam" id="NF009566">
    <property type="entry name" value="PRK13020.1"/>
    <property type="match status" value="1"/>
</dbReference>
<dbReference type="InterPro" id="IPR001783">
    <property type="entry name" value="Lumazine-bd"/>
</dbReference>
<dbReference type="NCBIfam" id="NF006767">
    <property type="entry name" value="PRK09289.1"/>
    <property type="match status" value="1"/>
</dbReference>
<evidence type="ECO:0000313" key="14">
    <source>
        <dbReference type="Proteomes" id="UP000051999"/>
    </source>
</evidence>
<comment type="function">
    <text evidence="2">Catalyzes the dismutation of two molecules of 6,7-dimethyl-8-ribityllumazine, resulting in the formation of riboflavin and 5-amino-6-(D-ribitylamino)uracil.</text>
</comment>
<dbReference type="InterPro" id="IPR026017">
    <property type="entry name" value="Lumazine-bd_dom"/>
</dbReference>
<dbReference type="EMBL" id="AZFF01000006">
    <property type="protein sequence ID" value="KRL55814.1"/>
    <property type="molecule type" value="Genomic_DNA"/>
</dbReference>
<dbReference type="FunFam" id="2.40.30.20:FF:000003">
    <property type="entry name" value="Riboflavin synthase, alpha subunit"/>
    <property type="match status" value="1"/>
</dbReference>
<feature type="domain" description="Lumazine-binding" evidence="12">
    <location>
        <begin position="98"/>
        <end position="194"/>
    </location>
</feature>
<evidence type="ECO:0000256" key="4">
    <source>
        <dbReference type="ARBA" id="ARBA00011233"/>
    </source>
</evidence>
<dbReference type="EC" id="2.5.1.9" evidence="5 10"/>
<evidence type="ECO:0000256" key="8">
    <source>
        <dbReference type="ARBA" id="ARBA00022679"/>
    </source>
</evidence>
<keyword evidence="9" id="KW-0677">Repeat</keyword>
<evidence type="ECO:0000256" key="6">
    <source>
        <dbReference type="ARBA" id="ARBA00013950"/>
    </source>
</evidence>
<accession>A0A0R1RGE3</accession>
<comment type="pathway">
    <text evidence="3">Cofactor biosynthesis; riboflavin biosynthesis; riboflavin from 2-hydroxy-3-oxobutyl phosphate and 5-amino-6-(D-ribitylamino)uracil: step 2/2.</text>
</comment>
<dbReference type="GO" id="GO:0009231">
    <property type="term" value="P:riboflavin biosynthetic process"/>
    <property type="evidence" value="ECO:0007669"/>
    <property type="project" value="UniProtKB-KW"/>
</dbReference>
<evidence type="ECO:0000256" key="10">
    <source>
        <dbReference type="NCBIfam" id="TIGR00187"/>
    </source>
</evidence>
<dbReference type="STRING" id="1114972.FD35_GL002345"/>
<dbReference type="Proteomes" id="UP000051999">
    <property type="component" value="Unassembled WGS sequence"/>
</dbReference>
<dbReference type="InterPro" id="IPR023366">
    <property type="entry name" value="ATP_synth_asu-like_sf"/>
</dbReference>
<feature type="domain" description="Lumazine-binding" evidence="12">
    <location>
        <begin position="1"/>
        <end position="97"/>
    </location>
</feature>
<dbReference type="PATRIC" id="fig|1114972.6.peg.2410"/>
<evidence type="ECO:0000256" key="7">
    <source>
        <dbReference type="ARBA" id="ARBA00022619"/>
    </source>
</evidence>
<reference evidence="13 14" key="1">
    <citation type="journal article" date="2015" name="Genome Announc.">
        <title>Expanding the biotechnology potential of lactobacilli through comparative genomics of 213 strains and associated genera.</title>
        <authorList>
            <person name="Sun Z."/>
            <person name="Harris H.M."/>
            <person name="McCann A."/>
            <person name="Guo C."/>
            <person name="Argimon S."/>
            <person name="Zhang W."/>
            <person name="Yang X."/>
            <person name="Jeffery I.B."/>
            <person name="Cooney J.C."/>
            <person name="Kagawa T.F."/>
            <person name="Liu W."/>
            <person name="Song Y."/>
            <person name="Salvetti E."/>
            <person name="Wrobel A."/>
            <person name="Rasinkangas P."/>
            <person name="Parkhill J."/>
            <person name="Rea M.C."/>
            <person name="O'Sullivan O."/>
            <person name="Ritari J."/>
            <person name="Douillard F.P."/>
            <person name="Paul Ross R."/>
            <person name="Yang R."/>
            <person name="Briner A.E."/>
            <person name="Felis G.E."/>
            <person name="de Vos W.M."/>
            <person name="Barrangou R."/>
            <person name="Klaenhammer T.R."/>
            <person name="Caufield P.W."/>
            <person name="Cui Y."/>
            <person name="Zhang H."/>
            <person name="O'Toole P.W."/>
        </authorList>
    </citation>
    <scope>NUCLEOTIDE SEQUENCE [LARGE SCALE GENOMIC DNA]</scope>
    <source>
        <strain evidence="13 14">DSM 15814</strain>
    </source>
</reference>
<feature type="repeat" description="Lumazine-binding" evidence="11">
    <location>
        <begin position="98"/>
        <end position="194"/>
    </location>
</feature>
<comment type="catalytic activity">
    <reaction evidence="1">
        <text>2 6,7-dimethyl-8-(1-D-ribityl)lumazine + H(+) = 5-amino-6-(D-ribitylamino)uracil + riboflavin</text>
        <dbReference type="Rhea" id="RHEA:20772"/>
        <dbReference type="ChEBI" id="CHEBI:15378"/>
        <dbReference type="ChEBI" id="CHEBI:15934"/>
        <dbReference type="ChEBI" id="CHEBI:57986"/>
        <dbReference type="ChEBI" id="CHEBI:58201"/>
        <dbReference type="EC" id="2.5.1.9"/>
    </reaction>
</comment>
<evidence type="ECO:0000256" key="11">
    <source>
        <dbReference type="PROSITE-ProRule" id="PRU00524"/>
    </source>
</evidence>
<keyword evidence="7" id="KW-0686">Riboflavin biosynthesis</keyword>
<evidence type="ECO:0000256" key="1">
    <source>
        <dbReference type="ARBA" id="ARBA00000968"/>
    </source>
</evidence>
<keyword evidence="8" id="KW-0808">Transferase</keyword>
<evidence type="ECO:0000256" key="5">
    <source>
        <dbReference type="ARBA" id="ARBA00012827"/>
    </source>
</evidence>
<name>A0A0R1RGE3_9LACO</name>
<comment type="caution">
    <text evidence="13">The sequence shown here is derived from an EMBL/GenBank/DDBJ whole genome shotgun (WGS) entry which is preliminary data.</text>
</comment>
<dbReference type="CDD" id="cd00402">
    <property type="entry name" value="Riboflavin_synthase_like"/>
    <property type="match status" value="1"/>
</dbReference>
<dbReference type="GO" id="GO:0004746">
    <property type="term" value="F:riboflavin synthase activity"/>
    <property type="evidence" value="ECO:0007669"/>
    <property type="project" value="UniProtKB-UniRule"/>
</dbReference>
<gene>
    <name evidence="13" type="ORF">FD35_GL002345</name>
</gene>
<evidence type="ECO:0000256" key="9">
    <source>
        <dbReference type="ARBA" id="ARBA00022737"/>
    </source>
</evidence>
<dbReference type="PANTHER" id="PTHR21098:SF12">
    <property type="entry name" value="RIBOFLAVIN SYNTHASE"/>
    <property type="match status" value="1"/>
</dbReference>
<dbReference type="FunFam" id="2.40.30.20:FF:000004">
    <property type="entry name" value="Riboflavin synthase, alpha subunit"/>
    <property type="match status" value="1"/>
</dbReference>
<feature type="repeat" description="Lumazine-binding" evidence="11">
    <location>
        <begin position="1"/>
        <end position="97"/>
    </location>
</feature>
<dbReference type="eggNOG" id="COG0307">
    <property type="taxonomic scope" value="Bacteria"/>
</dbReference>
<dbReference type="Pfam" id="PF00677">
    <property type="entry name" value="Lum_binding"/>
    <property type="match status" value="2"/>
</dbReference>
<dbReference type="PANTHER" id="PTHR21098">
    <property type="entry name" value="RIBOFLAVIN SYNTHASE ALPHA CHAIN"/>
    <property type="match status" value="1"/>
</dbReference>
<organism evidence="13 14">
    <name type="scientific">Furfurilactobacillus rossiae DSM 15814</name>
    <dbReference type="NCBI Taxonomy" id="1114972"/>
    <lineage>
        <taxon>Bacteria</taxon>
        <taxon>Bacillati</taxon>
        <taxon>Bacillota</taxon>
        <taxon>Bacilli</taxon>
        <taxon>Lactobacillales</taxon>
        <taxon>Lactobacillaceae</taxon>
        <taxon>Furfurilactobacillus</taxon>
    </lineage>
</organism>
<protein>
    <recommendedName>
        <fullName evidence="6 10">Riboflavin synthase</fullName>
        <ecNumber evidence="5 10">2.5.1.9</ecNumber>
    </recommendedName>
</protein>